<dbReference type="InterPro" id="IPR039727">
    <property type="entry name" value="SE/Ars2"/>
</dbReference>
<organism evidence="3 4">
    <name type="scientific">Symbiodinium natans</name>
    <dbReference type="NCBI Taxonomy" id="878477"/>
    <lineage>
        <taxon>Eukaryota</taxon>
        <taxon>Sar</taxon>
        <taxon>Alveolata</taxon>
        <taxon>Dinophyceae</taxon>
        <taxon>Suessiales</taxon>
        <taxon>Symbiodiniaceae</taxon>
        <taxon>Symbiodinium</taxon>
    </lineage>
</organism>
<feature type="compositionally biased region" description="Basic and acidic residues" evidence="1">
    <location>
        <begin position="145"/>
        <end position="159"/>
    </location>
</feature>
<accession>A0A812PYQ7</accession>
<feature type="compositionally biased region" description="Low complexity" evidence="1">
    <location>
        <begin position="134"/>
        <end position="144"/>
    </location>
</feature>
<feature type="compositionally biased region" description="Low complexity" evidence="1">
    <location>
        <begin position="97"/>
        <end position="107"/>
    </location>
</feature>
<feature type="region of interest" description="Disordered" evidence="1">
    <location>
        <begin position="68"/>
        <end position="182"/>
    </location>
</feature>
<evidence type="ECO:0000313" key="3">
    <source>
        <dbReference type="EMBL" id="CAE7375648.1"/>
    </source>
</evidence>
<evidence type="ECO:0000313" key="4">
    <source>
        <dbReference type="Proteomes" id="UP000604046"/>
    </source>
</evidence>
<reference evidence="3" key="1">
    <citation type="submission" date="2021-02" db="EMBL/GenBank/DDBJ databases">
        <authorList>
            <person name="Dougan E. K."/>
            <person name="Rhodes N."/>
            <person name="Thang M."/>
            <person name="Chan C."/>
        </authorList>
    </citation>
    <scope>NUCLEOTIDE SEQUENCE</scope>
</reference>
<feature type="signal peptide" evidence="2">
    <location>
        <begin position="1"/>
        <end position="25"/>
    </location>
</feature>
<sequence length="555" mass="62477">MLGTTRVSVKCALLLLIVRFNHPDGRECDEKPRGGKARLEVMYAQMSSSAHPVRPTCWMHMLSCKGMGKSGKGGKNGPCTFRRRSKSPRRRSRRSSPSRTRTPQTPQRRARFESRSPSHPSQKPAAQRRLVADAAPAAMSPSSSPERDAVDAKDTEHKEHKEHKQHKEHKEHMEPVKAATSRPSFRDFVLKHVSDEDSPDSVLDLYQKEISKWMKEDLETLKDTGLFFDLYHPLSRLRRFDSRLSLAQLGAAVFAQDLREGRRHQRARSGASCPVAGHLQEPEFAFDPDVDCLMICHPAEVLRAFQDCTGFCTAAWTPFNPSLERNFYARRFASAADATAAAVILMRTPTHLLSDQVGLSALVLPQEMSLPQRLLKDLDWSEQVIQRLDGLMQDITNLMLNVEGSSEFRLDVRILYLRRVHHFCFYSACWCDDEWSLRDACGVAVVREPAQPGSAPGAWTSSHEERLERFLANAQLGCSNGHESRSARQSGKNHRCPCLDQPPPPPPPTWPFFLPKVVRPACRRPGPHRCPHCAAHLAGLCMPFEEFTLGCSPLC</sequence>
<dbReference type="AlphaFoldDB" id="A0A812PYQ7"/>
<feature type="region of interest" description="Disordered" evidence="1">
    <location>
        <begin position="479"/>
        <end position="498"/>
    </location>
</feature>
<dbReference type="GO" id="GO:0016604">
    <property type="term" value="C:nuclear body"/>
    <property type="evidence" value="ECO:0007669"/>
    <property type="project" value="TreeGrafter"/>
</dbReference>
<dbReference type="Proteomes" id="UP000604046">
    <property type="component" value="Unassembled WGS sequence"/>
</dbReference>
<evidence type="ECO:0000256" key="2">
    <source>
        <dbReference type="SAM" id="SignalP"/>
    </source>
</evidence>
<dbReference type="PANTHER" id="PTHR13165">
    <property type="entry name" value="ARSENITE-RESISTANCE PROTEIN 2"/>
    <property type="match status" value="1"/>
</dbReference>
<keyword evidence="4" id="KW-1185">Reference proteome</keyword>
<comment type="caution">
    <text evidence="3">The sequence shown here is derived from an EMBL/GenBank/DDBJ whole genome shotgun (WGS) entry which is preliminary data.</text>
</comment>
<dbReference type="OrthoDB" id="342064at2759"/>
<dbReference type="GO" id="GO:0031053">
    <property type="term" value="P:primary miRNA processing"/>
    <property type="evidence" value="ECO:0007669"/>
    <property type="project" value="TreeGrafter"/>
</dbReference>
<proteinExistence type="predicted"/>
<protein>
    <submittedName>
        <fullName evidence="3">Uncharacterized protein</fullName>
    </submittedName>
</protein>
<feature type="chain" id="PRO_5032802157" evidence="2">
    <location>
        <begin position="26"/>
        <end position="555"/>
    </location>
</feature>
<feature type="compositionally biased region" description="Basic residues" evidence="1">
    <location>
        <begin position="81"/>
        <end position="96"/>
    </location>
</feature>
<gene>
    <name evidence="3" type="ORF">SNAT2548_LOCUS20522</name>
</gene>
<name>A0A812PYQ7_9DINO</name>
<dbReference type="EMBL" id="CAJNDS010002212">
    <property type="protein sequence ID" value="CAE7375648.1"/>
    <property type="molecule type" value="Genomic_DNA"/>
</dbReference>
<keyword evidence="2" id="KW-0732">Signal</keyword>
<dbReference type="PANTHER" id="PTHR13165:SF0">
    <property type="entry name" value="SERRATE RNA EFFECTOR MOLECULE HOMOLOG"/>
    <property type="match status" value="1"/>
</dbReference>
<evidence type="ECO:0000256" key="1">
    <source>
        <dbReference type="SAM" id="MobiDB-lite"/>
    </source>
</evidence>